<dbReference type="PATRIC" id="fig|1265738.3.peg.507"/>
<comment type="caution">
    <text evidence="2">The sequence shown here is derived from an EMBL/GenBank/DDBJ whole genome shotgun (WGS) entry which is preliminary data.</text>
</comment>
<evidence type="ECO:0000256" key="1">
    <source>
        <dbReference type="SAM" id="MobiDB-lite"/>
    </source>
</evidence>
<keyword evidence="3" id="KW-1185">Reference proteome</keyword>
<dbReference type="Proteomes" id="UP000011991">
    <property type="component" value="Unassembled WGS sequence"/>
</dbReference>
<proteinExistence type="predicted"/>
<name>M5RTA4_9BACT</name>
<evidence type="ECO:0000313" key="3">
    <source>
        <dbReference type="Proteomes" id="UP000011991"/>
    </source>
</evidence>
<protein>
    <submittedName>
        <fullName evidence="2">Uncharacterized protein</fullName>
    </submittedName>
</protein>
<dbReference type="AlphaFoldDB" id="M5RTA4"/>
<accession>M5RTA4</accession>
<evidence type="ECO:0000313" key="2">
    <source>
        <dbReference type="EMBL" id="EMI22573.1"/>
    </source>
</evidence>
<reference evidence="2 3" key="1">
    <citation type="journal article" date="2013" name="Mar. Genomics">
        <title>Expression of sulfatases in Rhodopirellula baltica and the diversity of sulfatases in the genus Rhodopirellula.</title>
        <authorList>
            <person name="Wegner C.E."/>
            <person name="Richter-Heitmann T."/>
            <person name="Klindworth A."/>
            <person name="Klockow C."/>
            <person name="Richter M."/>
            <person name="Achstetter T."/>
            <person name="Glockner F.O."/>
            <person name="Harder J."/>
        </authorList>
    </citation>
    <scope>NUCLEOTIDE SEQUENCE [LARGE SCALE GENOMIC DNA]</scope>
    <source>
        <strain evidence="2 3">SM1</strain>
    </source>
</reference>
<dbReference type="EMBL" id="ANOG01000077">
    <property type="protein sequence ID" value="EMI22573.1"/>
    <property type="molecule type" value="Genomic_DNA"/>
</dbReference>
<gene>
    <name evidence="2" type="ORF">RMSM_00503</name>
</gene>
<feature type="region of interest" description="Disordered" evidence="1">
    <location>
        <begin position="26"/>
        <end position="54"/>
    </location>
</feature>
<organism evidence="2 3">
    <name type="scientific">Rhodopirellula maiorica SM1</name>
    <dbReference type="NCBI Taxonomy" id="1265738"/>
    <lineage>
        <taxon>Bacteria</taxon>
        <taxon>Pseudomonadati</taxon>
        <taxon>Planctomycetota</taxon>
        <taxon>Planctomycetia</taxon>
        <taxon>Pirellulales</taxon>
        <taxon>Pirellulaceae</taxon>
        <taxon>Novipirellula</taxon>
    </lineage>
</organism>
<sequence>MMFRQGYIQEGKPALVESRKLDDVFNRKPPLLPEESGFDPNRDTQSRSASADAARQGTITPLAYLAGPVEVAFDRGETRLADISSLIDPEKRSVRSITGELNWNYGDGYCTLNAAKSQGATGNLAAAETLKLDTLTLRCDNDYATVLAVSMDGADLAESKQVLLQVGTVARPHGWKTEPANAGKSQRIVNLGSSPWNIENISAEIALANFRLSQATSLDANGIATGELAVQKSADGLSLKLPPNTMYILLR</sequence>